<evidence type="ECO:0000256" key="4">
    <source>
        <dbReference type="ARBA" id="ARBA00023125"/>
    </source>
</evidence>
<dbReference type="GO" id="GO:0004520">
    <property type="term" value="F:DNA endonuclease activity"/>
    <property type="evidence" value="ECO:0007669"/>
    <property type="project" value="InterPro"/>
</dbReference>
<reference evidence="7 8" key="1">
    <citation type="submission" date="2018-07" db="EMBL/GenBank/DDBJ databases">
        <authorList>
            <person name="Dixon J."/>
            <person name="Knudsen H.R."/>
            <person name="Rock W."/>
            <person name="Scott A.N."/>
            <person name="Walsdorf S.L."/>
            <person name="Layton S.R."/>
            <person name="Nayek S."/>
            <person name="Kim T."/>
            <person name="Hughes L.E."/>
            <person name="Garlena R.A."/>
            <person name="Russell D.A."/>
            <person name="Pope W.H."/>
            <person name="Jacobs-Sera D."/>
            <person name="Hatfull G.F."/>
        </authorList>
    </citation>
    <scope>NUCLEOTIDE SEQUENCE [LARGE SCALE GENOMIC DNA]</scope>
</reference>
<evidence type="ECO:0000313" key="7">
    <source>
        <dbReference type="EMBL" id="AXH68785.1"/>
    </source>
</evidence>
<dbReference type="Pfam" id="PF02075">
    <property type="entry name" value="RuvC"/>
    <property type="match status" value="1"/>
</dbReference>
<gene>
    <name evidence="7" type="primary">73</name>
    <name evidence="7" type="ORF">SEA_SPARKLEGODDESS_73</name>
</gene>
<organism evidence="7 8">
    <name type="scientific">Streptomyces phage SparkleGoddess</name>
    <dbReference type="NCBI Taxonomy" id="2283305"/>
    <lineage>
        <taxon>Viruses</taxon>
        <taxon>Duplodnaviria</taxon>
        <taxon>Heunggongvirae</taxon>
        <taxon>Uroviricota</taxon>
        <taxon>Caudoviricetes</taxon>
        <taxon>Stanwilliamsviridae</taxon>
        <taxon>Loccivirinae</taxon>
        <taxon>Gilsonvirus</taxon>
        <taxon>Gilsonvirus comrade</taxon>
    </lineage>
</organism>
<dbReference type="InterPro" id="IPR036397">
    <property type="entry name" value="RNaseH_sf"/>
</dbReference>
<proteinExistence type="inferred from homology"/>
<keyword evidence="4" id="KW-0238">DNA-binding</keyword>
<dbReference type="InterPro" id="IPR002176">
    <property type="entry name" value="X-over_junc_endoDNase_RuvC"/>
</dbReference>
<evidence type="ECO:0000256" key="1">
    <source>
        <dbReference type="ARBA" id="ARBA00009518"/>
    </source>
</evidence>
<dbReference type="GO" id="GO:0006310">
    <property type="term" value="P:DNA recombination"/>
    <property type="evidence" value="ECO:0007669"/>
    <property type="project" value="UniProtKB-KW"/>
</dbReference>
<dbReference type="Proteomes" id="UP000259914">
    <property type="component" value="Segment"/>
</dbReference>
<dbReference type="EMBL" id="MH590589">
    <property type="protein sequence ID" value="AXH68785.1"/>
    <property type="molecule type" value="Genomic_DNA"/>
</dbReference>
<evidence type="ECO:0000256" key="3">
    <source>
        <dbReference type="ARBA" id="ARBA00022842"/>
    </source>
</evidence>
<dbReference type="InterPro" id="IPR012337">
    <property type="entry name" value="RNaseH-like_sf"/>
</dbReference>
<name>A0A345ME04_9CAUD</name>
<keyword evidence="5" id="KW-0233">DNA recombination</keyword>
<dbReference type="SUPFAM" id="SSF53098">
    <property type="entry name" value="Ribonuclease H-like"/>
    <property type="match status" value="1"/>
</dbReference>
<evidence type="ECO:0000313" key="8">
    <source>
        <dbReference type="Proteomes" id="UP000259914"/>
    </source>
</evidence>
<accession>A0A345ME04</accession>
<protein>
    <submittedName>
        <fullName evidence="7">RuvC-like resolvase</fullName>
    </submittedName>
</protein>
<dbReference type="Gene3D" id="3.30.420.10">
    <property type="entry name" value="Ribonuclease H-like superfamily/Ribonuclease H"/>
    <property type="match status" value="1"/>
</dbReference>
<keyword evidence="6" id="KW-0234">DNA repair</keyword>
<comment type="similarity">
    <text evidence="1">Belongs to the RuvC family.</text>
</comment>
<evidence type="ECO:0000256" key="2">
    <source>
        <dbReference type="ARBA" id="ARBA00022763"/>
    </source>
</evidence>
<keyword evidence="3" id="KW-0460">Magnesium</keyword>
<sequence>MSLLDLKKTKASKVMGIDCSTHSLAFTIFFNRRPVKWGKINFEGSDVFERLEDAANKLRAVKDEFDVDYIAFESAILARTKNADVTIKLAMVYGACIAELMRKNVKVVTVKPLTWQSYIGNPNFKPAEKLALKKEFPDKSASWYSMKIREMRKQRTMDYFNKKWPHMELTDNDVGDSAGIAYYAYYSLTTRGRVD</sequence>
<keyword evidence="2" id="KW-0227">DNA damage</keyword>
<dbReference type="GO" id="GO:0006281">
    <property type="term" value="P:DNA repair"/>
    <property type="evidence" value="ECO:0007669"/>
    <property type="project" value="UniProtKB-KW"/>
</dbReference>
<dbReference type="GO" id="GO:0003677">
    <property type="term" value="F:DNA binding"/>
    <property type="evidence" value="ECO:0007669"/>
    <property type="project" value="UniProtKB-KW"/>
</dbReference>
<evidence type="ECO:0000256" key="6">
    <source>
        <dbReference type="ARBA" id="ARBA00023204"/>
    </source>
</evidence>
<evidence type="ECO:0000256" key="5">
    <source>
        <dbReference type="ARBA" id="ARBA00023172"/>
    </source>
</evidence>